<feature type="domain" description="Reverse transcriptase" evidence="1">
    <location>
        <begin position="121"/>
        <end position="289"/>
    </location>
</feature>
<gene>
    <name evidence="2" type="ORF">EEDITHA_LOCUS19036</name>
</gene>
<dbReference type="PROSITE" id="PS50878">
    <property type="entry name" value="RT_POL"/>
    <property type="match status" value="1"/>
</dbReference>
<dbReference type="CDD" id="cd01650">
    <property type="entry name" value="RT_nLTR_like"/>
    <property type="match status" value="1"/>
</dbReference>
<dbReference type="PANTHER" id="PTHR19446">
    <property type="entry name" value="REVERSE TRANSCRIPTASES"/>
    <property type="match status" value="1"/>
</dbReference>
<comment type="caution">
    <text evidence="2">The sequence shown here is derived from an EMBL/GenBank/DDBJ whole genome shotgun (WGS) entry which is preliminary data.</text>
</comment>
<dbReference type="Proteomes" id="UP001153954">
    <property type="component" value="Unassembled WGS sequence"/>
</dbReference>
<evidence type="ECO:0000313" key="2">
    <source>
        <dbReference type="EMBL" id="CAH2104692.1"/>
    </source>
</evidence>
<evidence type="ECO:0000259" key="1">
    <source>
        <dbReference type="PROSITE" id="PS50878"/>
    </source>
</evidence>
<dbReference type="EMBL" id="CAKOGL010000027">
    <property type="protein sequence ID" value="CAH2104692.1"/>
    <property type="molecule type" value="Genomic_DNA"/>
</dbReference>
<accession>A0AAU9V3T1</accession>
<dbReference type="InterPro" id="IPR000477">
    <property type="entry name" value="RT_dom"/>
</dbReference>
<dbReference type="Pfam" id="PF00078">
    <property type="entry name" value="RVT_1"/>
    <property type="match status" value="1"/>
</dbReference>
<organism evidence="2 3">
    <name type="scientific">Euphydryas editha</name>
    <name type="common">Edith's checkerspot</name>
    <dbReference type="NCBI Taxonomy" id="104508"/>
    <lineage>
        <taxon>Eukaryota</taxon>
        <taxon>Metazoa</taxon>
        <taxon>Ecdysozoa</taxon>
        <taxon>Arthropoda</taxon>
        <taxon>Hexapoda</taxon>
        <taxon>Insecta</taxon>
        <taxon>Pterygota</taxon>
        <taxon>Neoptera</taxon>
        <taxon>Endopterygota</taxon>
        <taxon>Lepidoptera</taxon>
        <taxon>Glossata</taxon>
        <taxon>Ditrysia</taxon>
        <taxon>Papilionoidea</taxon>
        <taxon>Nymphalidae</taxon>
        <taxon>Nymphalinae</taxon>
        <taxon>Euphydryas</taxon>
    </lineage>
</organism>
<name>A0AAU9V3T1_EUPED</name>
<evidence type="ECO:0000313" key="3">
    <source>
        <dbReference type="Proteomes" id="UP001153954"/>
    </source>
</evidence>
<sequence length="289" mass="32844">MRGAHCWTDHRLVVTKLRLRLQLPRRSGKPKPYASLIVDGLKDPVKRGNNNPLSASGEGLIKSKEEVLKRWTEHFSCLLNVDRAANLEHIRSIPQLPIFTELDNSLSREEIALAINQQKNKRAVVVEVPYTFKASRIKALYKNRGDRSCCDSYRGISLLSVPGKVFARVLLNRLMKLSEQLLPETQFGFRPERGTCEAIFSIRQLQEKSIEQGRHLYLCFVDLEKAFDSMPREALWIVLSKIGCTEKFVRLLHDDMECCVAVNDEQSEFFAVTCGVKQTCVLAPTHGCS</sequence>
<keyword evidence="3" id="KW-1185">Reference proteome</keyword>
<protein>
    <recommendedName>
        <fullName evidence="1">Reverse transcriptase domain-containing protein</fullName>
    </recommendedName>
</protein>
<dbReference type="AlphaFoldDB" id="A0AAU9V3T1"/>
<proteinExistence type="predicted"/>
<reference evidence="2" key="1">
    <citation type="submission" date="2022-03" db="EMBL/GenBank/DDBJ databases">
        <authorList>
            <person name="Tunstrom K."/>
        </authorList>
    </citation>
    <scope>NUCLEOTIDE SEQUENCE</scope>
</reference>